<comment type="catalytic activity">
    <reaction evidence="8">
        <text>adenosine + H2O + H(+) = inosine + NH4(+)</text>
        <dbReference type="Rhea" id="RHEA:24408"/>
        <dbReference type="ChEBI" id="CHEBI:15377"/>
        <dbReference type="ChEBI" id="CHEBI:15378"/>
        <dbReference type="ChEBI" id="CHEBI:16335"/>
        <dbReference type="ChEBI" id="CHEBI:17596"/>
        <dbReference type="ChEBI" id="CHEBI:28938"/>
        <dbReference type="EC" id="3.5.4.4"/>
    </reaction>
    <physiologicalReaction direction="left-to-right" evidence="8">
        <dbReference type="Rhea" id="RHEA:24409"/>
    </physiologicalReaction>
</comment>
<dbReference type="InterPro" id="IPR038371">
    <property type="entry name" value="Cu_polyphenol_OxRdtase_sf"/>
</dbReference>
<dbReference type="PANTHER" id="PTHR30616:SF2">
    <property type="entry name" value="PURINE NUCLEOSIDE PHOSPHORYLASE LACC1"/>
    <property type="match status" value="1"/>
</dbReference>
<evidence type="ECO:0000256" key="6">
    <source>
        <dbReference type="ARBA" id="ARBA00022801"/>
    </source>
</evidence>
<comment type="similarity">
    <text evidence="3 11">Belongs to the purine nucleoside phosphorylase YfiH/LACC1 family.</text>
</comment>
<name>A0ABY7BPQ9_9FIRM</name>
<reference evidence="12" key="1">
    <citation type="submission" date="2022-12" db="EMBL/GenBank/DDBJ databases">
        <authorList>
            <person name="Bing R.G."/>
            <person name="Willard D.J."/>
            <person name="Manesh M.J.H."/>
            <person name="Laemthong T."/>
            <person name="Crosby J.R."/>
            <person name="Kelly R.M."/>
        </authorList>
    </citation>
    <scope>NUCLEOTIDE SEQUENCE</scope>
    <source>
        <strain evidence="12">DSM 8990</strain>
    </source>
</reference>
<dbReference type="Pfam" id="PF02578">
    <property type="entry name" value="Cu-oxidase_4"/>
    <property type="match status" value="1"/>
</dbReference>
<evidence type="ECO:0000256" key="4">
    <source>
        <dbReference type="ARBA" id="ARBA00022679"/>
    </source>
</evidence>
<evidence type="ECO:0000256" key="11">
    <source>
        <dbReference type="RuleBase" id="RU361274"/>
    </source>
</evidence>
<evidence type="ECO:0000256" key="2">
    <source>
        <dbReference type="ARBA" id="ARBA00003215"/>
    </source>
</evidence>
<dbReference type="NCBIfam" id="TIGR00726">
    <property type="entry name" value="peptidoglycan editing factor PgeF"/>
    <property type="match status" value="1"/>
</dbReference>
<evidence type="ECO:0000256" key="7">
    <source>
        <dbReference type="ARBA" id="ARBA00022833"/>
    </source>
</evidence>
<comment type="catalytic activity">
    <reaction evidence="1">
        <text>inosine + phosphate = alpha-D-ribose 1-phosphate + hypoxanthine</text>
        <dbReference type="Rhea" id="RHEA:27646"/>
        <dbReference type="ChEBI" id="CHEBI:17368"/>
        <dbReference type="ChEBI" id="CHEBI:17596"/>
        <dbReference type="ChEBI" id="CHEBI:43474"/>
        <dbReference type="ChEBI" id="CHEBI:57720"/>
        <dbReference type="EC" id="2.4.2.1"/>
    </reaction>
    <physiologicalReaction direction="left-to-right" evidence="1">
        <dbReference type="Rhea" id="RHEA:27647"/>
    </physiologicalReaction>
</comment>
<comment type="catalytic activity">
    <reaction evidence="10">
        <text>S-methyl-5'-thioadenosine + phosphate = 5-(methylsulfanyl)-alpha-D-ribose 1-phosphate + adenine</text>
        <dbReference type="Rhea" id="RHEA:11852"/>
        <dbReference type="ChEBI" id="CHEBI:16708"/>
        <dbReference type="ChEBI" id="CHEBI:17509"/>
        <dbReference type="ChEBI" id="CHEBI:43474"/>
        <dbReference type="ChEBI" id="CHEBI:58533"/>
        <dbReference type="EC" id="2.4.2.28"/>
    </reaction>
    <physiologicalReaction direction="left-to-right" evidence="10">
        <dbReference type="Rhea" id="RHEA:11853"/>
    </physiologicalReaction>
</comment>
<evidence type="ECO:0000256" key="5">
    <source>
        <dbReference type="ARBA" id="ARBA00022723"/>
    </source>
</evidence>
<comment type="function">
    <text evidence="2">Purine nucleoside enzyme that catalyzes the phosphorolysis of adenosine and inosine nucleosides, yielding D-ribose 1-phosphate and the respective free bases, adenine and hypoxanthine. Also catalyzes the phosphorolysis of S-methyl-5'-thioadenosine into adenine and S-methyl-5-thio-alpha-D-ribose 1-phosphate. Also has adenosine deaminase activity.</text>
</comment>
<evidence type="ECO:0000313" key="13">
    <source>
        <dbReference type="Proteomes" id="UP001164909"/>
    </source>
</evidence>
<evidence type="ECO:0000256" key="9">
    <source>
        <dbReference type="ARBA" id="ARBA00048968"/>
    </source>
</evidence>
<dbReference type="Gene3D" id="3.60.140.10">
    <property type="entry name" value="CNF1/YfiH-like putative cysteine hydrolases"/>
    <property type="match status" value="1"/>
</dbReference>
<keyword evidence="6" id="KW-0378">Hydrolase</keyword>
<evidence type="ECO:0000256" key="8">
    <source>
        <dbReference type="ARBA" id="ARBA00047989"/>
    </source>
</evidence>
<evidence type="ECO:0000256" key="1">
    <source>
        <dbReference type="ARBA" id="ARBA00000553"/>
    </source>
</evidence>
<dbReference type="SUPFAM" id="SSF64438">
    <property type="entry name" value="CNF1/YfiH-like putative cysteine hydrolases"/>
    <property type="match status" value="1"/>
</dbReference>
<evidence type="ECO:0000313" key="12">
    <source>
        <dbReference type="EMBL" id="WAM34818.1"/>
    </source>
</evidence>
<dbReference type="Proteomes" id="UP001164909">
    <property type="component" value="Chromosome"/>
</dbReference>
<dbReference type="InterPro" id="IPR003730">
    <property type="entry name" value="Cu_polyphenol_OxRdtase"/>
</dbReference>
<protein>
    <recommendedName>
        <fullName evidence="11">Purine nucleoside phosphorylase</fullName>
    </recommendedName>
</protein>
<proteinExistence type="inferred from homology"/>
<dbReference type="EMBL" id="CP113865">
    <property type="protein sequence ID" value="WAM34818.1"/>
    <property type="molecule type" value="Genomic_DNA"/>
</dbReference>
<evidence type="ECO:0000256" key="10">
    <source>
        <dbReference type="ARBA" id="ARBA00049893"/>
    </source>
</evidence>
<dbReference type="PANTHER" id="PTHR30616">
    <property type="entry name" value="UNCHARACTERIZED PROTEIN YFIH"/>
    <property type="match status" value="1"/>
</dbReference>
<gene>
    <name evidence="12" type="primary">pgeF</name>
    <name evidence="12" type="ORF">OTK00_001071</name>
</gene>
<dbReference type="InterPro" id="IPR011324">
    <property type="entry name" value="Cytotoxic_necrot_fac-like_cat"/>
</dbReference>
<keyword evidence="13" id="KW-1185">Reference proteome</keyword>
<sequence>MAFDKVFVNGLEIYKVSEFEQHGVEAFFTTRRYLGTLDFNLSYKWAGSRNEIDNNFLVLFESLKINHRNIYYAKQVHGNGIIIVEKGFDFFEHNQQIEADGLITFKTDVVLMTFHADCIPVYIFDREKRIISLLHSGWRGTLQHITKRALEMLSFKFGCNMSNLTVAIGPGICKNHFEVGEDVYNAFLKQFPDDVCIQNRTKFFVDLKKAIEKDLLDSGVEKEQIIISELCTYEDEDLFFSYRRDFKNPEKLGGMVAIMRMVR</sequence>
<keyword evidence="4" id="KW-0808">Transferase</keyword>
<dbReference type="RefSeq" id="WP_045170157.1">
    <property type="nucleotide sequence ID" value="NZ_CP113865.1"/>
</dbReference>
<comment type="catalytic activity">
    <reaction evidence="9">
        <text>adenosine + phosphate = alpha-D-ribose 1-phosphate + adenine</text>
        <dbReference type="Rhea" id="RHEA:27642"/>
        <dbReference type="ChEBI" id="CHEBI:16335"/>
        <dbReference type="ChEBI" id="CHEBI:16708"/>
        <dbReference type="ChEBI" id="CHEBI:43474"/>
        <dbReference type="ChEBI" id="CHEBI:57720"/>
        <dbReference type="EC" id="2.4.2.1"/>
    </reaction>
    <physiologicalReaction direction="left-to-right" evidence="9">
        <dbReference type="Rhea" id="RHEA:27643"/>
    </physiologicalReaction>
</comment>
<dbReference type="CDD" id="cd16833">
    <property type="entry name" value="YfiH"/>
    <property type="match status" value="1"/>
</dbReference>
<keyword evidence="5" id="KW-0479">Metal-binding</keyword>
<keyword evidence="7" id="KW-0862">Zinc</keyword>
<evidence type="ECO:0000256" key="3">
    <source>
        <dbReference type="ARBA" id="ARBA00007353"/>
    </source>
</evidence>
<organism evidence="12 13">
    <name type="scientific">Caldicellulosiruptor morganii</name>
    <dbReference type="NCBI Taxonomy" id="1387555"/>
    <lineage>
        <taxon>Bacteria</taxon>
        <taxon>Bacillati</taxon>
        <taxon>Bacillota</taxon>
        <taxon>Bacillota incertae sedis</taxon>
        <taxon>Caldicellulosiruptorales</taxon>
        <taxon>Caldicellulosiruptoraceae</taxon>
        <taxon>Caldicellulosiruptor</taxon>
    </lineage>
</organism>
<accession>A0ABY7BPQ9</accession>